<accession>A0A6N2MHW5</accession>
<dbReference type="GO" id="GO:0006281">
    <property type="term" value="P:DNA repair"/>
    <property type="evidence" value="ECO:0007669"/>
    <property type="project" value="UniProtKB-KW"/>
</dbReference>
<keyword evidence="6" id="KW-0539">Nucleus</keyword>
<evidence type="ECO:0000256" key="4">
    <source>
        <dbReference type="ARBA" id="ARBA00022776"/>
    </source>
</evidence>
<evidence type="ECO:0000256" key="7">
    <source>
        <dbReference type="ARBA" id="ARBA00023306"/>
    </source>
</evidence>
<evidence type="ECO:0000256" key="2">
    <source>
        <dbReference type="ARBA" id="ARBA00022618"/>
    </source>
</evidence>
<dbReference type="SUPFAM" id="SSF48371">
    <property type="entry name" value="ARM repeat"/>
    <property type="match status" value="1"/>
</dbReference>
<keyword evidence="4" id="KW-0498">Mitosis</keyword>
<dbReference type="PANTHER" id="PTHR12663:SF50">
    <property type="entry name" value="SISTER CHROMATID COHESION PROTEIN PDS5 HOMOLOG B"/>
    <property type="match status" value="1"/>
</dbReference>
<keyword evidence="3" id="KW-0227">DNA damage</keyword>
<comment type="subcellular location">
    <subcellularLocation>
        <location evidence="1">Nucleus</location>
    </subcellularLocation>
</comment>
<dbReference type="AlphaFoldDB" id="A0A6N2MHW5"/>
<protein>
    <recommendedName>
        <fullName evidence="9">Sister chromatid cohesion protein</fullName>
    </recommendedName>
</protein>
<dbReference type="GO" id="GO:0007064">
    <property type="term" value="P:mitotic sister chromatid cohesion"/>
    <property type="evidence" value="ECO:0007669"/>
    <property type="project" value="InterPro"/>
</dbReference>
<name>A0A6N2MHW5_SALVM</name>
<sequence length="423" mass="48439">MDESPLQLVSEIGDHLGRRARPNKDFLVKSLRQAANALSQIEQPLETFQKTEAIKKLEAAINPLRKSILKHGLIKHTDKEVKLLVAICVSEVFRVLAPEPPFEDKYLRAAPPAASQLAASVIQTCEEKLEPFVCGFLTSCFLDRDAVDSELKEFYHEILFKVFQCAPHMLLGVIPNLTQELLTDQVDVRIKAVKLIGKLLALPEHHVVQKYHNLFVEFKNRFSDKSAEVRLSALQCAKVCYIANPSGNVSREILTALEGRLLDFDDRVRTQAAVVACDLARTTLRFFPRKLISKVAERLRDKKISVRKKALEKLMDVYREYCIMCSEGPMTASDHFEQIPCKVLMLSYDKDCKDFRPQNMELVIAEDLFPVFLPVEERTRHWIHLPSLFTSSHVKALISILSQKRRLQTEMQIYLAQRKKEKD</sequence>
<dbReference type="Gene3D" id="1.25.10.10">
    <property type="entry name" value="Leucine-rich Repeat Variant"/>
    <property type="match status" value="1"/>
</dbReference>
<dbReference type="InterPro" id="IPR016024">
    <property type="entry name" value="ARM-type_fold"/>
</dbReference>
<dbReference type="Pfam" id="PF20168">
    <property type="entry name" value="PDS5"/>
    <property type="match status" value="2"/>
</dbReference>
<keyword evidence="5" id="KW-0234">DNA repair</keyword>
<evidence type="ECO:0000256" key="5">
    <source>
        <dbReference type="ARBA" id="ARBA00023204"/>
    </source>
</evidence>
<evidence type="ECO:0008006" key="9">
    <source>
        <dbReference type="Google" id="ProtNLM"/>
    </source>
</evidence>
<dbReference type="GO" id="GO:0035825">
    <property type="term" value="P:homologous recombination"/>
    <property type="evidence" value="ECO:0007669"/>
    <property type="project" value="UniProtKB-ARBA"/>
</dbReference>
<proteinExistence type="predicted"/>
<evidence type="ECO:0000313" key="8">
    <source>
        <dbReference type="EMBL" id="VFU53587.1"/>
    </source>
</evidence>
<dbReference type="InterPro" id="IPR011989">
    <property type="entry name" value="ARM-like"/>
</dbReference>
<dbReference type="GO" id="GO:0000785">
    <property type="term" value="C:chromatin"/>
    <property type="evidence" value="ECO:0007669"/>
    <property type="project" value="TreeGrafter"/>
</dbReference>
<reference evidence="8" key="1">
    <citation type="submission" date="2019-03" db="EMBL/GenBank/DDBJ databases">
        <authorList>
            <person name="Mank J."/>
            <person name="Almeida P."/>
        </authorList>
    </citation>
    <scope>NUCLEOTIDE SEQUENCE</scope>
    <source>
        <strain evidence="8">78183</strain>
    </source>
</reference>
<dbReference type="GO" id="GO:0005634">
    <property type="term" value="C:nucleus"/>
    <property type="evidence" value="ECO:0007669"/>
    <property type="project" value="UniProtKB-SubCell"/>
</dbReference>
<dbReference type="GO" id="GO:0051301">
    <property type="term" value="P:cell division"/>
    <property type="evidence" value="ECO:0007669"/>
    <property type="project" value="UniProtKB-KW"/>
</dbReference>
<keyword evidence="7" id="KW-0131">Cell cycle</keyword>
<evidence type="ECO:0000256" key="1">
    <source>
        <dbReference type="ARBA" id="ARBA00004123"/>
    </source>
</evidence>
<dbReference type="PANTHER" id="PTHR12663">
    <property type="entry name" value="ANDROGEN INDUCED INHIBITOR OF PROLIFERATION AS3 / PDS5-RELATED"/>
    <property type="match status" value="1"/>
</dbReference>
<dbReference type="EMBL" id="CAADRP010001818">
    <property type="protein sequence ID" value="VFU53587.1"/>
    <property type="molecule type" value="Genomic_DNA"/>
</dbReference>
<dbReference type="InterPro" id="IPR039776">
    <property type="entry name" value="Pds5"/>
</dbReference>
<dbReference type="CDD" id="cd19953">
    <property type="entry name" value="PDS5"/>
    <property type="match status" value="1"/>
</dbReference>
<keyword evidence="2" id="KW-0132">Cell division</keyword>
<organism evidence="8">
    <name type="scientific">Salix viminalis</name>
    <name type="common">Common osier</name>
    <name type="synonym">Basket willow</name>
    <dbReference type="NCBI Taxonomy" id="40686"/>
    <lineage>
        <taxon>Eukaryota</taxon>
        <taxon>Viridiplantae</taxon>
        <taxon>Streptophyta</taxon>
        <taxon>Embryophyta</taxon>
        <taxon>Tracheophyta</taxon>
        <taxon>Spermatophyta</taxon>
        <taxon>Magnoliopsida</taxon>
        <taxon>eudicotyledons</taxon>
        <taxon>Gunneridae</taxon>
        <taxon>Pentapetalae</taxon>
        <taxon>rosids</taxon>
        <taxon>fabids</taxon>
        <taxon>Malpighiales</taxon>
        <taxon>Salicaceae</taxon>
        <taxon>Saliceae</taxon>
        <taxon>Salix</taxon>
    </lineage>
</organism>
<gene>
    <name evidence="8" type="ORF">SVIM_LOCUS372235</name>
</gene>
<evidence type="ECO:0000256" key="3">
    <source>
        <dbReference type="ARBA" id="ARBA00022763"/>
    </source>
</evidence>
<evidence type="ECO:0000256" key="6">
    <source>
        <dbReference type="ARBA" id="ARBA00023242"/>
    </source>
</evidence>